<dbReference type="EMBL" id="KV784357">
    <property type="protein sequence ID" value="OEU17472.1"/>
    <property type="molecule type" value="Genomic_DNA"/>
</dbReference>
<dbReference type="Gene3D" id="1.25.40.20">
    <property type="entry name" value="Ankyrin repeat-containing domain"/>
    <property type="match status" value="1"/>
</dbReference>
<evidence type="ECO:0000313" key="3">
    <source>
        <dbReference type="Proteomes" id="UP000095751"/>
    </source>
</evidence>
<organism evidence="2 3">
    <name type="scientific">Fragilariopsis cylindrus CCMP1102</name>
    <dbReference type="NCBI Taxonomy" id="635003"/>
    <lineage>
        <taxon>Eukaryota</taxon>
        <taxon>Sar</taxon>
        <taxon>Stramenopiles</taxon>
        <taxon>Ochrophyta</taxon>
        <taxon>Bacillariophyta</taxon>
        <taxon>Bacillariophyceae</taxon>
        <taxon>Bacillariophycidae</taxon>
        <taxon>Bacillariales</taxon>
        <taxon>Bacillariaceae</taxon>
        <taxon>Fragilariopsis</taxon>
    </lineage>
</organism>
<accession>A0A1E7FH25</accession>
<dbReference type="KEGG" id="fcy:FRACYDRAFT_183826"/>
<sequence>MTISLKNKKIKPRIDSFSLEQALYFEPYQESEIQIKLLKALRSSDLDQLRSFQEVGNNTSQQVIGVSGGVGVGGNEDKQHQDKNQDQQQQGKDENKTDDDDDDRSLKLQARNQFGENLVHLSCRMGISRDVLEFLVDDAKVPLNVRDRFGRTPLHNACMSALPNFDNIDFVIMHAPRQLLFEDDNGKIPFELIPQRCFERWTRFLSEKNILQRVSAELVKHDGLLLKG</sequence>
<feature type="region of interest" description="Disordered" evidence="1">
    <location>
        <begin position="63"/>
        <end position="103"/>
    </location>
</feature>
<proteinExistence type="predicted"/>
<dbReference type="SUPFAM" id="SSF48403">
    <property type="entry name" value="Ankyrin repeat"/>
    <property type="match status" value="1"/>
</dbReference>
<gene>
    <name evidence="2" type="ORF">FRACYDRAFT_183826</name>
</gene>
<evidence type="ECO:0008006" key="4">
    <source>
        <dbReference type="Google" id="ProtNLM"/>
    </source>
</evidence>
<evidence type="ECO:0000313" key="2">
    <source>
        <dbReference type="EMBL" id="OEU17472.1"/>
    </source>
</evidence>
<evidence type="ECO:0000256" key="1">
    <source>
        <dbReference type="SAM" id="MobiDB-lite"/>
    </source>
</evidence>
<protein>
    <recommendedName>
        <fullName evidence="4">Ankyrin</fullName>
    </recommendedName>
</protein>
<dbReference type="InterPro" id="IPR036770">
    <property type="entry name" value="Ankyrin_rpt-contain_sf"/>
</dbReference>
<feature type="compositionally biased region" description="Basic and acidic residues" evidence="1">
    <location>
        <begin position="75"/>
        <end position="95"/>
    </location>
</feature>
<dbReference type="InParanoid" id="A0A1E7FH25"/>
<dbReference type="AlphaFoldDB" id="A0A1E7FH25"/>
<name>A0A1E7FH25_9STRA</name>
<dbReference type="OrthoDB" id="41873at2759"/>
<dbReference type="Proteomes" id="UP000095751">
    <property type="component" value="Unassembled WGS sequence"/>
</dbReference>
<keyword evidence="3" id="KW-1185">Reference proteome</keyword>
<reference evidence="2 3" key="1">
    <citation type="submission" date="2016-09" db="EMBL/GenBank/DDBJ databases">
        <title>Extensive genetic diversity and differential bi-allelic expression allows diatom success in the polar Southern Ocean.</title>
        <authorList>
            <consortium name="DOE Joint Genome Institute"/>
            <person name="Mock T."/>
            <person name="Otillar R.P."/>
            <person name="Strauss J."/>
            <person name="Dupont C."/>
            <person name="Frickenhaus S."/>
            <person name="Maumus F."/>
            <person name="Mcmullan M."/>
            <person name="Sanges R."/>
            <person name="Schmutz J."/>
            <person name="Toseland A."/>
            <person name="Valas R."/>
            <person name="Veluchamy A."/>
            <person name="Ward B.J."/>
            <person name="Allen A."/>
            <person name="Barry K."/>
            <person name="Falciatore A."/>
            <person name="Ferrante M."/>
            <person name="Fortunato A.E."/>
            <person name="Gloeckner G."/>
            <person name="Gruber A."/>
            <person name="Hipkin R."/>
            <person name="Janech M."/>
            <person name="Kroth P."/>
            <person name="Leese F."/>
            <person name="Lindquist E."/>
            <person name="Lyon B.R."/>
            <person name="Martin J."/>
            <person name="Mayer C."/>
            <person name="Parker M."/>
            <person name="Quesneville H."/>
            <person name="Raymond J."/>
            <person name="Uhlig C."/>
            <person name="Valentin K.U."/>
            <person name="Worden A.Z."/>
            <person name="Armbrust E.V."/>
            <person name="Bowler C."/>
            <person name="Green B."/>
            <person name="Moulton V."/>
            <person name="Van Oosterhout C."/>
            <person name="Grigoriev I."/>
        </authorList>
    </citation>
    <scope>NUCLEOTIDE SEQUENCE [LARGE SCALE GENOMIC DNA]</scope>
    <source>
        <strain evidence="2 3">CCMP1102</strain>
    </source>
</reference>